<proteinExistence type="predicted"/>
<feature type="domain" description="Myb-like" evidence="4">
    <location>
        <begin position="575"/>
        <end position="636"/>
    </location>
</feature>
<dbReference type="PANTHER" id="PTHR47863:SF4">
    <property type="entry name" value="RING_FYVE_PHD ZINC FINGER SUPERFAMILY PROTEIN"/>
    <property type="match status" value="1"/>
</dbReference>
<dbReference type="EMBL" id="JAHRHJ020000006">
    <property type="protein sequence ID" value="KAH9311306.1"/>
    <property type="molecule type" value="Genomic_DNA"/>
</dbReference>
<evidence type="ECO:0000313" key="6">
    <source>
        <dbReference type="Proteomes" id="UP000824469"/>
    </source>
</evidence>
<dbReference type="OMA" id="WEWIVEK"/>
<dbReference type="Gene3D" id="3.30.40.10">
    <property type="entry name" value="Zinc/RING finger domain, C3HC4 (zinc finger)"/>
    <property type="match status" value="1"/>
</dbReference>
<sequence length="647" mass="73118">MEEIAVAMASMPTPLPWQWIVEKLVDNKEIETPLLKAMIMLVPDIQSPSCSSLQRRIALRYLEEILFTGKFEAHAVPLLKVFINSTLQNSTSADDLFLRICTEVVLGHIREVNEDGERDWERFEEDLKQVFTEDILLPPFISRRNELLGLLKDKSTHLSTLEKYPIDVLKSDLLHFVREKKACLDKTVLDQLVCDINDGRYTCTFSPNSTHALPRVKECINSVHRKRFLREATSECENSSEGQKRLRHSGNDLSPSHVENIKECIMARYNVSDNNVQKTNTLGTETGNLHKDQQNTNNSSDMGGRQELHCNGDKEILQASSGTESTNNISNLNCDERTDNEVHGLEQQISGPDEENNSDTEARKEEHILHAEELPELYHLLPGNDCPGQSCFKCRKGGALSYCDGCSVSVHDNCLQSDVSIASGESVCCPVCSYKRALAAYKTAKKEALESKKRLLAFMGIEAVQGNGQKPLDRFEGTKEILPDIGNLSKDPSSHANAFNLDSKKRPLPLRTRSSKIPVLENEIPDGTGNDEQLMQTDAHDDRVDEGLEESHEDDRKYRFRIRKSPMRGNFRLPGARRIKLPWTKAEEDILKEAMQKFSPFEANNIPWKRILEHGKGIFHKSRLAGDLKDKWRNLKKAVPEACISTS</sequence>
<dbReference type="CDD" id="cd11660">
    <property type="entry name" value="SANT_TRF"/>
    <property type="match status" value="1"/>
</dbReference>
<dbReference type="Gene3D" id="1.10.10.60">
    <property type="entry name" value="Homeodomain-like"/>
    <property type="match status" value="1"/>
</dbReference>
<comment type="caution">
    <text evidence="5">The sequence shown here is derived from an EMBL/GenBank/DDBJ whole genome shotgun (WGS) entry which is preliminary data.</text>
</comment>
<name>A0AA38FVT5_TAXCH</name>
<evidence type="ECO:0000256" key="3">
    <source>
        <dbReference type="SAM" id="MobiDB-lite"/>
    </source>
</evidence>
<accession>A0AA38FVT5</accession>
<dbReference type="GO" id="GO:0008270">
    <property type="term" value="F:zinc ion binding"/>
    <property type="evidence" value="ECO:0007669"/>
    <property type="project" value="UniProtKB-KW"/>
</dbReference>
<evidence type="ECO:0000313" key="5">
    <source>
        <dbReference type="EMBL" id="KAH9311306.1"/>
    </source>
</evidence>
<keyword evidence="1" id="KW-0479">Metal-binding</keyword>
<dbReference type="InterPro" id="IPR009057">
    <property type="entry name" value="Homeodomain-like_sf"/>
</dbReference>
<keyword evidence="6" id="KW-1185">Reference proteome</keyword>
<feature type="compositionally biased region" description="Polar residues" evidence="3">
    <location>
        <begin position="278"/>
        <end position="287"/>
    </location>
</feature>
<keyword evidence="2" id="KW-0862">Zinc</keyword>
<dbReference type="SUPFAM" id="SSF46689">
    <property type="entry name" value="Homeodomain-like"/>
    <property type="match status" value="1"/>
</dbReference>
<feature type="region of interest" description="Disordered" evidence="3">
    <location>
        <begin position="232"/>
        <end position="253"/>
    </location>
</feature>
<keyword evidence="1" id="KW-0863">Zinc-finger</keyword>
<gene>
    <name evidence="5" type="ORF">KI387_026341</name>
</gene>
<evidence type="ECO:0000256" key="1">
    <source>
        <dbReference type="ARBA" id="ARBA00022771"/>
    </source>
</evidence>
<dbReference type="PANTHER" id="PTHR47863">
    <property type="entry name" value="RING/FYVE/PHD ZINC FINGER SUPERFAMILY PROTEIN"/>
    <property type="match status" value="1"/>
</dbReference>
<dbReference type="SMART" id="SM00717">
    <property type="entry name" value="SANT"/>
    <property type="match status" value="1"/>
</dbReference>
<dbReference type="InterPro" id="IPR013083">
    <property type="entry name" value="Znf_RING/FYVE/PHD"/>
</dbReference>
<dbReference type="PROSITE" id="PS50090">
    <property type="entry name" value="MYB_LIKE"/>
    <property type="match status" value="1"/>
</dbReference>
<protein>
    <recommendedName>
        <fullName evidence="4">Myb-like domain-containing protein</fullName>
    </recommendedName>
</protein>
<dbReference type="InterPro" id="IPR011011">
    <property type="entry name" value="Znf_FYVE_PHD"/>
</dbReference>
<dbReference type="InterPro" id="IPR001005">
    <property type="entry name" value="SANT/Myb"/>
</dbReference>
<organism evidence="5 6">
    <name type="scientific">Taxus chinensis</name>
    <name type="common">Chinese yew</name>
    <name type="synonym">Taxus wallichiana var. chinensis</name>
    <dbReference type="NCBI Taxonomy" id="29808"/>
    <lineage>
        <taxon>Eukaryota</taxon>
        <taxon>Viridiplantae</taxon>
        <taxon>Streptophyta</taxon>
        <taxon>Embryophyta</taxon>
        <taxon>Tracheophyta</taxon>
        <taxon>Spermatophyta</taxon>
        <taxon>Pinopsida</taxon>
        <taxon>Pinidae</taxon>
        <taxon>Conifers II</taxon>
        <taxon>Cupressales</taxon>
        <taxon>Taxaceae</taxon>
        <taxon>Taxus</taxon>
    </lineage>
</organism>
<dbReference type="Proteomes" id="UP000824469">
    <property type="component" value="Unassembled WGS sequence"/>
</dbReference>
<feature type="region of interest" description="Disordered" evidence="3">
    <location>
        <begin position="278"/>
        <end position="308"/>
    </location>
</feature>
<dbReference type="SUPFAM" id="SSF57903">
    <property type="entry name" value="FYVE/PHD zinc finger"/>
    <property type="match status" value="1"/>
</dbReference>
<evidence type="ECO:0000259" key="4">
    <source>
        <dbReference type="PROSITE" id="PS50090"/>
    </source>
</evidence>
<evidence type="ECO:0000256" key="2">
    <source>
        <dbReference type="ARBA" id="ARBA00022833"/>
    </source>
</evidence>
<reference evidence="5 6" key="1">
    <citation type="journal article" date="2021" name="Nat. Plants">
        <title>The Taxus genome provides insights into paclitaxel biosynthesis.</title>
        <authorList>
            <person name="Xiong X."/>
            <person name="Gou J."/>
            <person name="Liao Q."/>
            <person name="Li Y."/>
            <person name="Zhou Q."/>
            <person name="Bi G."/>
            <person name="Li C."/>
            <person name="Du R."/>
            <person name="Wang X."/>
            <person name="Sun T."/>
            <person name="Guo L."/>
            <person name="Liang H."/>
            <person name="Lu P."/>
            <person name="Wu Y."/>
            <person name="Zhang Z."/>
            <person name="Ro D.K."/>
            <person name="Shang Y."/>
            <person name="Huang S."/>
            <person name="Yan J."/>
        </authorList>
    </citation>
    <scope>NUCLEOTIDE SEQUENCE [LARGE SCALE GENOMIC DNA]</scope>
    <source>
        <strain evidence="5">Ta-2019</strain>
    </source>
</reference>
<dbReference type="AlphaFoldDB" id="A0AA38FVT5"/>